<organism evidence="1 2">
    <name type="scientific">Sediminivirga luteola</name>
    <dbReference type="NCBI Taxonomy" id="1774748"/>
    <lineage>
        <taxon>Bacteria</taxon>
        <taxon>Bacillati</taxon>
        <taxon>Actinomycetota</taxon>
        <taxon>Actinomycetes</taxon>
        <taxon>Micrococcales</taxon>
        <taxon>Brevibacteriaceae</taxon>
        <taxon>Sediminivirga</taxon>
    </lineage>
</organism>
<dbReference type="AlphaFoldDB" id="A0A8J2U1H3"/>
<gene>
    <name evidence="1" type="ORF">GCM10011333_34600</name>
</gene>
<comment type="caution">
    <text evidence="1">The sequence shown here is derived from an EMBL/GenBank/DDBJ whole genome shotgun (WGS) entry which is preliminary data.</text>
</comment>
<reference evidence="1" key="2">
    <citation type="submission" date="2020-09" db="EMBL/GenBank/DDBJ databases">
        <authorList>
            <person name="Sun Q."/>
            <person name="Zhou Y."/>
        </authorList>
    </citation>
    <scope>NUCLEOTIDE SEQUENCE</scope>
    <source>
        <strain evidence="1">CGMCC 1.12785</strain>
    </source>
</reference>
<evidence type="ECO:0000313" key="1">
    <source>
        <dbReference type="EMBL" id="GGA29066.1"/>
    </source>
</evidence>
<protein>
    <submittedName>
        <fullName evidence="1">Uncharacterized protein</fullName>
    </submittedName>
</protein>
<dbReference type="EMBL" id="BMFY01000032">
    <property type="protein sequence ID" value="GGA29066.1"/>
    <property type="molecule type" value="Genomic_DNA"/>
</dbReference>
<keyword evidence="2" id="KW-1185">Reference proteome</keyword>
<sequence>MITPYDHNALWLKAKLFLHKAMEDEEVRPFDERALWAALALELLAKSALARQSPLLIATPDTDGTNVLIALGLIGGTARFESVPAKAVFSRCEKAFKPFNKREAEKIAWARNEYLHSASAEFTRIPESAWWPRFWAQAVVLISACDKEIEDLVGYSRTDLVRGYLEQNKKNLEHRAEMLIERARQRRAQYEAGTLQQRVANEWQPGRVLTAGLGHSEPVDCPACGAMGYLEGEDVSGVDTEYQQIAEDDYDVIVTLTVDASYFSCEHCGLVLDDYSLLEPAGLEDTFYTPGDASDVAGYEGEYGND</sequence>
<proteinExistence type="predicted"/>
<dbReference type="RefSeq" id="WP_188552117.1">
    <property type="nucleotide sequence ID" value="NZ_BMFY01000032.1"/>
</dbReference>
<reference evidence="1" key="1">
    <citation type="journal article" date="2014" name="Int. J. Syst. Evol. Microbiol.">
        <title>Complete genome sequence of Corynebacterium casei LMG S-19264T (=DSM 44701T), isolated from a smear-ripened cheese.</title>
        <authorList>
            <consortium name="US DOE Joint Genome Institute (JGI-PGF)"/>
            <person name="Walter F."/>
            <person name="Albersmeier A."/>
            <person name="Kalinowski J."/>
            <person name="Ruckert C."/>
        </authorList>
    </citation>
    <scope>NUCLEOTIDE SEQUENCE</scope>
    <source>
        <strain evidence="1">CGMCC 1.12785</strain>
    </source>
</reference>
<accession>A0A8J2U1H3</accession>
<evidence type="ECO:0000313" key="2">
    <source>
        <dbReference type="Proteomes" id="UP000616114"/>
    </source>
</evidence>
<dbReference type="Proteomes" id="UP000616114">
    <property type="component" value="Unassembled WGS sequence"/>
</dbReference>
<name>A0A8J2U1H3_9MICO</name>